<name>A0A3P7JYZ3_STRVU</name>
<sequence length="102" mass="11179">HHHLLNFQIWFISIPRSEAEPDDFCVEITLYAARIDLGLSNGGGSLRARITRSLGRKFGSQVKANLNTLEHPNGVRGNAACMGGTHFNMLARAYLVLTDAGE</sequence>
<proteinExistence type="predicted"/>
<feature type="non-terminal residue" evidence="1">
    <location>
        <position position="1"/>
    </location>
</feature>
<feature type="non-terminal residue" evidence="1">
    <location>
        <position position="102"/>
    </location>
</feature>
<reference evidence="1 2" key="1">
    <citation type="submission" date="2018-11" db="EMBL/GenBank/DDBJ databases">
        <authorList>
            <consortium name="Pathogen Informatics"/>
        </authorList>
    </citation>
    <scope>NUCLEOTIDE SEQUENCE [LARGE SCALE GENOMIC DNA]</scope>
</reference>
<dbReference type="OrthoDB" id="5828050at2759"/>
<gene>
    <name evidence="1" type="ORF">SVUK_LOCUS16535</name>
</gene>
<dbReference type="Proteomes" id="UP000270094">
    <property type="component" value="Unassembled WGS sequence"/>
</dbReference>
<organism evidence="1 2">
    <name type="scientific">Strongylus vulgaris</name>
    <name type="common">Blood worm</name>
    <dbReference type="NCBI Taxonomy" id="40348"/>
    <lineage>
        <taxon>Eukaryota</taxon>
        <taxon>Metazoa</taxon>
        <taxon>Ecdysozoa</taxon>
        <taxon>Nematoda</taxon>
        <taxon>Chromadorea</taxon>
        <taxon>Rhabditida</taxon>
        <taxon>Rhabditina</taxon>
        <taxon>Rhabditomorpha</taxon>
        <taxon>Strongyloidea</taxon>
        <taxon>Strongylidae</taxon>
        <taxon>Strongylus</taxon>
    </lineage>
</organism>
<dbReference type="AlphaFoldDB" id="A0A3P7JYZ3"/>
<evidence type="ECO:0000313" key="1">
    <source>
        <dbReference type="EMBL" id="VDM81537.1"/>
    </source>
</evidence>
<keyword evidence="2" id="KW-1185">Reference proteome</keyword>
<dbReference type="EMBL" id="UYYB01113389">
    <property type="protein sequence ID" value="VDM81537.1"/>
    <property type="molecule type" value="Genomic_DNA"/>
</dbReference>
<evidence type="ECO:0000313" key="2">
    <source>
        <dbReference type="Proteomes" id="UP000270094"/>
    </source>
</evidence>
<protein>
    <submittedName>
        <fullName evidence="1">Uncharacterized protein</fullName>
    </submittedName>
</protein>
<accession>A0A3P7JYZ3</accession>